<feature type="region of interest" description="Disordered" evidence="1">
    <location>
        <begin position="316"/>
        <end position="342"/>
    </location>
</feature>
<evidence type="ECO:0000256" key="1">
    <source>
        <dbReference type="SAM" id="MobiDB-lite"/>
    </source>
</evidence>
<dbReference type="Proteomes" id="UP000298138">
    <property type="component" value="Unassembled WGS sequence"/>
</dbReference>
<keyword evidence="3" id="KW-1185">Reference proteome</keyword>
<reference evidence="2 3" key="1">
    <citation type="submission" date="2019-04" db="EMBL/GenBank/DDBJ databases">
        <title>Comparative genomics and transcriptomics to analyze fruiting body development in filamentous ascomycetes.</title>
        <authorList>
            <consortium name="DOE Joint Genome Institute"/>
            <person name="Lutkenhaus R."/>
            <person name="Traeger S."/>
            <person name="Breuer J."/>
            <person name="Kuo A."/>
            <person name="Lipzen A."/>
            <person name="Pangilinan J."/>
            <person name="Dilworth D."/>
            <person name="Sandor L."/>
            <person name="Poggeler S."/>
            <person name="Barry K."/>
            <person name="Grigoriev I.V."/>
            <person name="Nowrousian M."/>
        </authorList>
    </citation>
    <scope>NUCLEOTIDE SEQUENCE [LARGE SCALE GENOMIC DNA]</scope>
    <source>
        <strain evidence="2 3">CBS 389.68</strain>
    </source>
</reference>
<organism evidence="2 3">
    <name type="scientific">Ascodesmis nigricans</name>
    <dbReference type="NCBI Taxonomy" id="341454"/>
    <lineage>
        <taxon>Eukaryota</taxon>
        <taxon>Fungi</taxon>
        <taxon>Dikarya</taxon>
        <taxon>Ascomycota</taxon>
        <taxon>Pezizomycotina</taxon>
        <taxon>Pezizomycetes</taxon>
        <taxon>Pezizales</taxon>
        <taxon>Ascodesmidaceae</taxon>
        <taxon>Ascodesmis</taxon>
    </lineage>
</organism>
<evidence type="ECO:0000313" key="3">
    <source>
        <dbReference type="Proteomes" id="UP000298138"/>
    </source>
</evidence>
<gene>
    <name evidence="2" type="ORF">EX30DRAFT_398518</name>
</gene>
<proteinExistence type="predicted"/>
<dbReference type="InParanoid" id="A0A4S2MK88"/>
<name>A0A4S2MK88_9PEZI</name>
<dbReference type="OrthoDB" id="10567639at2759"/>
<evidence type="ECO:0000313" key="2">
    <source>
        <dbReference type="EMBL" id="TGZ77416.1"/>
    </source>
</evidence>
<sequence length="2118" mass="231193">MFTLVELGLKKDSYKNTWTTDLQELQSAVAKADKAEQERQAKMAKILHGRWEKLKGKTKLDEEAKNLSSVMFEYDLPAAAHRPGSNGKMLLTGDSTGEILYSALKDAGITIPTDGSAPRRYRIMKVMHHGSSRNCWLRDGPFTAGKSGDGIRLGCYNFFLAFSADIHCISGDSFDKNPNPDNFVLEAICRAHVYRGESGPVIAVTNTLSFAQCYNMMRDWSAGHTHAKVPHVARPQIFTLDRECDYGSIYPDLRDKYVFSPSWGSTNSVDSTDMIPHTVPTSLLRKRMDVGLTTFEKTTLPSLSGQAHWYEFKDEMKNNDAPDPQGPHRERPMGRDGVVRRKRKRDTASLFVSSVALPSVDMKPPEVFFTLATTSSQGMVGTMASATPVPTTKPQHVDWHDLMTSNLVSVGLFEMGDFQDSPIQPAVEYSNIEQTKRNYSQWVDMRSLVLLIEEYNSGLPVGRHKRIPLEDIQRFKAWFGNVTADSNPAETPVVAMFFLAQFLSRDAIMKLYAQLPINHHGRLEDELSFTTSSSSSIAAIMALTIQNFRARVILPTPAEHAAGENILIVAFHFELAPPLPGWTPQVQSGDVMQWSIPLDNSEWERGQIRLKHYKNLRVKILYPQYDSAITFVYFRSLLTVYADPLGVTKRAEFEVEGKMVTKGGEKGVASYDILLKGEREDGKVMLLDLVRLWSPAGEAATLARVLAGAMEGMDVPGVDLPDLLHDALLVQNCGIILRQFTPWGTGVGLHDVYGTIDIGEKLGLADEAFGIPGFPKESIPLIPDLTITLSDVMLDDIKLSFAFGFSLPDDLGFAAVQIGTGADENPRFDFWLVTEPDTNLFALLSHLGLDDVFQDLDKGAIFTDALALVSVPLTQITVSSVGSKPRTSSSKYGIEKCAFMVEVDTFHIPNKVDAVITMENIQLIFERQNPSQVGGTPTVKVFGQATMMIGDVEAELIFAADPGRRKAEAFLSDKMEEFQALGPSQNHILLQITFPGKTPSFGDILSHLVGDIGVVQDITDVVPSLIKEVFMEVLNFVEYREITVEVSKTSTTPQKWKIGEITISVMLGRDVVKKLNDALDGIISFEAPSLTVTILNPADKMTREWNVFISGYGVLVGTLVEIQASFFKPPEGLKNMPTGFGLTIECGVTGGPGVPVGEILLDLAGAAISQSTITVAVPETLRDIVESVEVSAIRLSFTEDLATRKYKVKWLEAVINVARDETLVIVDDYAISDILLHITHSTGVGMGSVLNPNGAVAPAVKNTTITLDGKLKLGPKHTLTTAISHSTSTGAWSMSVTDSNADGIDIVDLALSSLPSIPSFTLPSEFDHQIRTALKINISSFYISYSPIKPNQPQRLIFSQDGELSLFGIGSKSLRLILERSPPRTWDWTLAVQLPSPCFLFKGIFGDADLLGLNGVPILNGYISVSSGVPSSVVSAIPYIVPTGPKEVSLSLSGKIELKNSAAFKLIADIVKVDEVSFMVAVPKLVLEISIPAGDEEGLRVMEIFTMRDFRLRLETPGKMALGAAFTMDVSWFSRKSVTAAMFITFEPTAIGAIFNMGDIEAPFGMEFLYMENTHFTLAWLVSGVGPKSLAIKAGVKIKPPRTSEAMNIEASFDCGLDATNPAANYFSLRAKHITLKDVVMALMAARSLPSPLDSEHLNIGFGDLEVDIIPMSLQYSIEAKFFFFFLRGQIFASATITGFKFASMLDKIDILGLIQVTSAHNTNIGPFCYLDVTANSLISGKGDPPKWLDAVTATDPNLQGAIFALTGQLVFLGESIKAYGYVSNKGLHLAAMITRNISPISAISIRAGAEMEIITDSHKFFGHVMLHLSIDISLAKLDVLGTGLGGLDVEFLALDAGMTIQVLYGDGEFYERGLVYIVQVRVEIFGLDTIDGDVKLSLSVKELEDIPDVVKGFIEDEIVDALEHKIWDPIKDVVEDIGDGFEVIGDESLDDVTRAIDTIHTAFNLGSHELIHLLLSAGYSLPTITHILKDTLNLTISEIASGFVSFGEDVTKIAHVIGDAFEAFPYEVATGLIAAGIAIEDAFEAVFDEIGRGVAGGVSLIGNSIVGFGEEAVQVVAEFFGEDVKEFFEDVGEAFIDGVTDVLEDIGDWFEETCVVG</sequence>
<accession>A0A4S2MK88</accession>
<protein>
    <submittedName>
        <fullName evidence="2">Uncharacterized protein</fullName>
    </submittedName>
</protein>
<dbReference type="EMBL" id="ML220153">
    <property type="protein sequence ID" value="TGZ77416.1"/>
    <property type="molecule type" value="Genomic_DNA"/>
</dbReference>
<feature type="compositionally biased region" description="Basic and acidic residues" evidence="1">
    <location>
        <begin position="316"/>
        <end position="339"/>
    </location>
</feature>